<name>A0ABS1JP39_9BURK</name>
<gene>
    <name evidence="2" type="ORF">JI746_13020</name>
</gene>
<dbReference type="InterPro" id="IPR018763">
    <property type="entry name" value="DUF2334"/>
</dbReference>
<comment type="caution">
    <text evidence="2">The sequence shown here is derived from an EMBL/GenBank/DDBJ whole genome shotgun (WGS) entry which is preliminary data.</text>
</comment>
<keyword evidence="1" id="KW-0732">Signal</keyword>
<proteinExistence type="predicted"/>
<feature type="signal peptide" evidence="1">
    <location>
        <begin position="1"/>
        <end position="31"/>
    </location>
</feature>
<dbReference type="EMBL" id="JAEQND010000006">
    <property type="protein sequence ID" value="MBL0426029.1"/>
    <property type="molecule type" value="Genomic_DNA"/>
</dbReference>
<keyword evidence="3" id="KW-1185">Reference proteome</keyword>
<evidence type="ECO:0000256" key="1">
    <source>
        <dbReference type="SAM" id="SignalP"/>
    </source>
</evidence>
<dbReference type="InterPro" id="IPR006311">
    <property type="entry name" value="TAT_signal"/>
</dbReference>
<accession>A0ABS1JP39</accession>
<sequence length="561" mass="62007">MKHLRKFFLGLLACAALAGMLGLVGAPAAQAQTTTTTTPPPRALVLYDAPSGTQWDKLGLAYAIMLRNLLGHFQAQVDLVPVQQYTAGTVEKYSATFYMGSAYDNPLPATLLADVSGTTKTVVWFKYNVWQLAWNPTYSFTARTGLEFVDLLGMNAQPSSANPNPGFYDTVKYKGLDFVKYYQYDAGRNVINADPDLGHVQIADAAKAQQVVGITNPKLARTVPYITRSGNFWYVADLPFSFIGPRDRYLVLCDVLHDMLGSRHETYHKAMVRLEDVGALVSVQSMKTLSDYLSSKAIPFSVAVIPRYRDPLGVYNGGVAQEIPLSQATNLRTAVNYARGRGAELVMHGFSHQYGNMRNPHTGVSGDDFEFWNIVDNKPVQEDSTAWVLGRLNNGLSDMGAVGWKPIAWEAPHYEQSPLASRAAPQLFPKTYQRVVYFTSDRPDLFAAQNRDFAVGQIFPYAVGTDHYGQYVIPESLGNIEYDIHTIDPTSNFNYTADDIILNAKYVKTIRDGAASFFFHPFWLEPELGVPGLADFQKTITGITALGFTWVAPSQLRGPAP</sequence>
<reference evidence="2 3" key="1">
    <citation type="journal article" date="2017" name="Int. J. Syst. Evol. Microbiol.">
        <title>Ramlibacter alkalitolerans sp. nov., alkali-tolerant bacterium isolated from soil of ginseng.</title>
        <authorList>
            <person name="Lee D.H."/>
            <person name="Cha C.J."/>
        </authorList>
    </citation>
    <scope>NUCLEOTIDE SEQUENCE [LARGE SCALE GENOMIC DNA]</scope>
    <source>
        <strain evidence="2 3">KACC 19305</strain>
    </source>
</reference>
<dbReference type="CDD" id="cd10923">
    <property type="entry name" value="CE4_COG5298"/>
    <property type="match status" value="1"/>
</dbReference>
<feature type="chain" id="PRO_5046266306" evidence="1">
    <location>
        <begin position="32"/>
        <end position="561"/>
    </location>
</feature>
<protein>
    <submittedName>
        <fullName evidence="2">DUF2334 domain-containing protein</fullName>
    </submittedName>
</protein>
<dbReference type="PROSITE" id="PS51318">
    <property type="entry name" value="TAT"/>
    <property type="match status" value="1"/>
</dbReference>
<dbReference type="Pfam" id="PF10096">
    <property type="entry name" value="DUF2334"/>
    <property type="match status" value="1"/>
</dbReference>
<evidence type="ECO:0000313" key="2">
    <source>
        <dbReference type="EMBL" id="MBL0426029.1"/>
    </source>
</evidence>
<evidence type="ECO:0000313" key="3">
    <source>
        <dbReference type="Proteomes" id="UP000622707"/>
    </source>
</evidence>
<organism evidence="2 3">
    <name type="scientific">Ramlibacter alkalitolerans</name>
    <dbReference type="NCBI Taxonomy" id="2039631"/>
    <lineage>
        <taxon>Bacteria</taxon>
        <taxon>Pseudomonadati</taxon>
        <taxon>Pseudomonadota</taxon>
        <taxon>Betaproteobacteria</taxon>
        <taxon>Burkholderiales</taxon>
        <taxon>Comamonadaceae</taxon>
        <taxon>Ramlibacter</taxon>
    </lineage>
</organism>
<dbReference type="Proteomes" id="UP000622707">
    <property type="component" value="Unassembled WGS sequence"/>
</dbReference>